<evidence type="ECO:0000313" key="8">
    <source>
        <dbReference type="Proteomes" id="UP000574133"/>
    </source>
</evidence>
<comment type="cofactor">
    <cofactor evidence="6">
        <name>Zn(2+)</name>
        <dbReference type="ChEBI" id="CHEBI:29105"/>
    </cofactor>
    <text evidence="6">Binds 1 zinc ion per subunit.</text>
</comment>
<dbReference type="Gene3D" id="3.40.1050.10">
    <property type="entry name" value="Carbonic anhydrase"/>
    <property type="match status" value="1"/>
</dbReference>
<evidence type="ECO:0000256" key="5">
    <source>
        <dbReference type="ARBA" id="ARBA00048348"/>
    </source>
</evidence>
<dbReference type="InterPro" id="IPR001765">
    <property type="entry name" value="Carbonic_anhydrase"/>
</dbReference>
<dbReference type="Pfam" id="PF00484">
    <property type="entry name" value="Pro_CA"/>
    <property type="match status" value="1"/>
</dbReference>
<dbReference type="PANTHER" id="PTHR43175:SF3">
    <property type="entry name" value="CARBON DISULFIDE HYDROLASE"/>
    <property type="match status" value="1"/>
</dbReference>
<feature type="binding site" evidence="6">
    <location>
        <position position="40"/>
    </location>
    <ligand>
        <name>Zn(2+)</name>
        <dbReference type="ChEBI" id="CHEBI:29105"/>
    </ligand>
</feature>
<dbReference type="CDD" id="cd03379">
    <property type="entry name" value="beta_CA_cladeD"/>
    <property type="match status" value="1"/>
</dbReference>
<gene>
    <name evidence="7" type="ORF">H4Q31_15400</name>
</gene>
<evidence type="ECO:0000256" key="3">
    <source>
        <dbReference type="ARBA" id="ARBA00022723"/>
    </source>
</evidence>
<keyword evidence="4 6" id="KW-0862">Zinc</keyword>
<feature type="binding site" evidence="6">
    <location>
        <position position="38"/>
    </location>
    <ligand>
        <name>Zn(2+)</name>
        <dbReference type="ChEBI" id="CHEBI:29105"/>
    </ligand>
</feature>
<dbReference type="EC" id="4.2.1.1" evidence="2"/>
<dbReference type="EMBL" id="JACJVN010000058">
    <property type="protein sequence ID" value="MBB6678675.1"/>
    <property type="molecule type" value="Genomic_DNA"/>
</dbReference>
<dbReference type="InterPro" id="IPR036874">
    <property type="entry name" value="Carbonic_anhydrase_sf"/>
</dbReference>
<dbReference type="GO" id="GO:0008270">
    <property type="term" value="F:zinc ion binding"/>
    <property type="evidence" value="ECO:0007669"/>
    <property type="project" value="InterPro"/>
</dbReference>
<dbReference type="SUPFAM" id="SSF53056">
    <property type="entry name" value="beta-carbonic anhydrase, cab"/>
    <property type="match status" value="1"/>
</dbReference>
<comment type="catalytic activity">
    <reaction evidence="5">
        <text>hydrogencarbonate + H(+) = CO2 + H2O</text>
        <dbReference type="Rhea" id="RHEA:10748"/>
        <dbReference type="ChEBI" id="CHEBI:15377"/>
        <dbReference type="ChEBI" id="CHEBI:15378"/>
        <dbReference type="ChEBI" id="CHEBI:16526"/>
        <dbReference type="ChEBI" id="CHEBI:17544"/>
        <dbReference type="EC" id="4.2.1.1"/>
    </reaction>
</comment>
<evidence type="ECO:0000313" key="7">
    <source>
        <dbReference type="EMBL" id="MBB6678675.1"/>
    </source>
</evidence>
<keyword evidence="8" id="KW-1185">Reference proteome</keyword>
<feature type="binding site" evidence="6">
    <location>
        <position position="99"/>
    </location>
    <ligand>
        <name>Zn(2+)</name>
        <dbReference type="ChEBI" id="CHEBI:29105"/>
    </ligand>
</feature>
<dbReference type="RefSeq" id="WP_185179944.1">
    <property type="nucleotide sequence ID" value="NZ_CBCSEP010000011.1"/>
</dbReference>
<dbReference type="GO" id="GO:0004089">
    <property type="term" value="F:carbonate dehydratase activity"/>
    <property type="evidence" value="ECO:0007669"/>
    <property type="project" value="UniProtKB-EC"/>
</dbReference>
<evidence type="ECO:0000256" key="4">
    <source>
        <dbReference type="ARBA" id="ARBA00022833"/>
    </source>
</evidence>
<comment type="caution">
    <text evidence="7">The sequence shown here is derived from an EMBL/GenBank/DDBJ whole genome shotgun (WGS) entry which is preliminary data.</text>
</comment>
<evidence type="ECO:0000256" key="6">
    <source>
        <dbReference type="PIRSR" id="PIRSR601765-1"/>
    </source>
</evidence>
<dbReference type="Proteomes" id="UP000574133">
    <property type="component" value="Unassembled WGS sequence"/>
</dbReference>
<protein>
    <recommendedName>
        <fullName evidence="2">carbonic anhydrase</fullName>
        <ecNumber evidence="2">4.2.1.1</ecNumber>
    </recommendedName>
</protein>
<comment type="similarity">
    <text evidence="1">Belongs to the beta-class carbonic anhydrase family.</text>
</comment>
<accession>A0A841TF14</accession>
<proteinExistence type="inferred from homology"/>
<name>A0A841TF14_9BACL</name>
<sequence>MRRVDEILAHNRAFVEGREYEQFWPTEPKGKRVVIVSCMDTRLTELLPKAFNVQSGDAKIIKNAGAIITAPFGNIIRSIIVALYELNANEVIICGHHDCGMTGINPKTVVGHMIERGVSKEVIRTLHHSGVDFDRWLTGFENVKSSVENSVDIVRKHPLLPPGTPVHGMIIDPSTGELEWVVDGYDYLAHTDPEAE</sequence>
<evidence type="ECO:0000256" key="1">
    <source>
        <dbReference type="ARBA" id="ARBA00006217"/>
    </source>
</evidence>
<reference evidence="7 8" key="1">
    <citation type="submission" date="2020-08" db="EMBL/GenBank/DDBJ databases">
        <title>Cohnella phylogeny.</title>
        <authorList>
            <person name="Dunlap C."/>
        </authorList>
    </citation>
    <scope>NUCLEOTIDE SEQUENCE [LARGE SCALE GENOMIC DNA]</scope>
    <source>
        <strain evidence="7 8">DSM 103658</strain>
    </source>
</reference>
<keyword evidence="3 6" id="KW-0479">Metal-binding</keyword>
<organism evidence="7 8">
    <name type="scientific">Cohnella lubricantis</name>
    <dbReference type="NCBI Taxonomy" id="2163172"/>
    <lineage>
        <taxon>Bacteria</taxon>
        <taxon>Bacillati</taxon>
        <taxon>Bacillota</taxon>
        <taxon>Bacilli</taxon>
        <taxon>Bacillales</taxon>
        <taxon>Paenibacillaceae</taxon>
        <taxon>Cohnella</taxon>
    </lineage>
</organism>
<dbReference type="AlphaFoldDB" id="A0A841TF14"/>
<dbReference type="SMART" id="SM00947">
    <property type="entry name" value="Pro_CA"/>
    <property type="match status" value="1"/>
</dbReference>
<feature type="binding site" evidence="6">
    <location>
        <position position="96"/>
    </location>
    <ligand>
        <name>Zn(2+)</name>
        <dbReference type="ChEBI" id="CHEBI:29105"/>
    </ligand>
</feature>
<evidence type="ECO:0000256" key="2">
    <source>
        <dbReference type="ARBA" id="ARBA00012925"/>
    </source>
</evidence>
<dbReference type="PANTHER" id="PTHR43175">
    <property type="entry name" value="CARBONIC ANHYDRASE"/>
    <property type="match status" value="1"/>
</dbReference>